<dbReference type="GO" id="GO:0003677">
    <property type="term" value="F:DNA binding"/>
    <property type="evidence" value="ECO:0007669"/>
    <property type="project" value="InterPro"/>
</dbReference>
<feature type="domain" description="HTH crp-type" evidence="1">
    <location>
        <begin position="202"/>
        <end position="251"/>
    </location>
</feature>
<dbReference type="InterPro" id="IPR051011">
    <property type="entry name" value="Metal_resp_trans_reg"/>
</dbReference>
<dbReference type="InterPro" id="IPR036388">
    <property type="entry name" value="WH-like_DNA-bd_sf"/>
</dbReference>
<evidence type="ECO:0000313" key="3">
    <source>
        <dbReference type="Proteomes" id="UP000466345"/>
    </source>
</evidence>
<dbReference type="InterPro" id="IPR012318">
    <property type="entry name" value="HTH_CRP"/>
</dbReference>
<evidence type="ECO:0000259" key="1">
    <source>
        <dbReference type="SMART" id="SM00419"/>
    </source>
</evidence>
<dbReference type="Gene3D" id="1.10.10.10">
    <property type="entry name" value="Winged helix-like DNA-binding domain superfamily/Winged helix DNA-binding domain"/>
    <property type="match status" value="1"/>
</dbReference>
<evidence type="ECO:0000313" key="2">
    <source>
        <dbReference type="EMBL" id="MQY12049.1"/>
    </source>
</evidence>
<dbReference type="GO" id="GO:0006355">
    <property type="term" value="P:regulation of DNA-templated transcription"/>
    <property type="evidence" value="ECO:0007669"/>
    <property type="project" value="InterPro"/>
</dbReference>
<dbReference type="InterPro" id="IPR045981">
    <property type="entry name" value="DUF5937"/>
</dbReference>
<protein>
    <recommendedName>
        <fullName evidence="1">HTH crp-type domain-containing protein</fullName>
    </recommendedName>
</protein>
<reference evidence="2 3" key="1">
    <citation type="submission" date="2019-10" db="EMBL/GenBank/DDBJ databases">
        <title>Streptomyces smaragdinus sp. nov. and Streptomyces fabii sp. nov., isolated from the gut of fungus growing-termite Macrotermes natalensis.</title>
        <authorList>
            <person name="Schwitalla J."/>
            <person name="Benndorf R."/>
            <person name="Martin K."/>
            <person name="De Beer W."/>
            <person name="Kaster A.-K."/>
            <person name="Vollmers J."/>
            <person name="Poulsen M."/>
            <person name="Beemelmanns C."/>
        </authorList>
    </citation>
    <scope>NUCLEOTIDE SEQUENCE [LARGE SCALE GENOMIC DNA]</scope>
    <source>
        <strain evidence="2 3">RB5</strain>
    </source>
</reference>
<accession>A0A7K0CF00</accession>
<sequence length="262" mass="27749">MPRVGITPDFLGPPPIGLTATFEEELAAVRAADPAQALRAMRRSLADTPGAAGHPRARELLADPVRAIEELAGLLRAAWHALVEPHWPRLRTLLEADVAFHSRRLAQGGFELLFAGLHPRLGWDDGTLTVANRSDYRRELGGSGLLLLPSAFLWPDAVTGFEPPWSAAIAYPARGVGALWQTGGPGPREALVRLLGAGRAGVLAALDEPASTTALARRLGLAPSTVSAHLGALRDAGLLTARRSRHQVLYERTPLGIALAAG</sequence>
<dbReference type="Pfam" id="PF19361">
    <property type="entry name" value="DUF5937"/>
    <property type="match status" value="1"/>
</dbReference>
<dbReference type="OrthoDB" id="3460651at2"/>
<dbReference type="RefSeq" id="WP_153451393.1">
    <property type="nucleotide sequence ID" value="NZ_WEGJ01000005.1"/>
</dbReference>
<dbReference type="EMBL" id="WEGJ01000005">
    <property type="protein sequence ID" value="MQY12049.1"/>
    <property type="molecule type" value="Genomic_DNA"/>
</dbReference>
<comment type="caution">
    <text evidence="2">The sequence shown here is derived from an EMBL/GenBank/DDBJ whole genome shotgun (WGS) entry which is preliminary data.</text>
</comment>
<dbReference type="InterPro" id="IPR036390">
    <property type="entry name" value="WH_DNA-bd_sf"/>
</dbReference>
<dbReference type="Pfam" id="PF12840">
    <property type="entry name" value="HTH_20"/>
    <property type="match status" value="1"/>
</dbReference>
<proteinExistence type="predicted"/>
<dbReference type="SUPFAM" id="SSF46785">
    <property type="entry name" value="Winged helix' DNA-binding domain"/>
    <property type="match status" value="1"/>
</dbReference>
<dbReference type="Proteomes" id="UP000466345">
    <property type="component" value="Unassembled WGS sequence"/>
</dbReference>
<dbReference type="PANTHER" id="PTHR43132">
    <property type="entry name" value="ARSENICAL RESISTANCE OPERON REPRESSOR ARSR-RELATED"/>
    <property type="match status" value="1"/>
</dbReference>
<gene>
    <name evidence="2" type="ORF">SRB5_21780</name>
</gene>
<dbReference type="PANTHER" id="PTHR43132:SF8">
    <property type="entry name" value="HTH-TYPE TRANSCRIPTIONAL REGULATOR KMTR"/>
    <property type="match status" value="1"/>
</dbReference>
<dbReference type="CDD" id="cd00090">
    <property type="entry name" value="HTH_ARSR"/>
    <property type="match status" value="1"/>
</dbReference>
<name>A0A7K0CF00_9ACTN</name>
<dbReference type="SMART" id="SM00419">
    <property type="entry name" value="HTH_CRP"/>
    <property type="match status" value="1"/>
</dbReference>
<keyword evidence="3" id="KW-1185">Reference proteome</keyword>
<organism evidence="2 3">
    <name type="scientific">Streptomyces smaragdinus</name>
    <dbReference type="NCBI Taxonomy" id="2585196"/>
    <lineage>
        <taxon>Bacteria</taxon>
        <taxon>Bacillati</taxon>
        <taxon>Actinomycetota</taxon>
        <taxon>Actinomycetes</taxon>
        <taxon>Kitasatosporales</taxon>
        <taxon>Streptomycetaceae</taxon>
        <taxon>Streptomyces</taxon>
    </lineage>
</organism>
<dbReference type="InterPro" id="IPR011991">
    <property type="entry name" value="ArsR-like_HTH"/>
</dbReference>
<dbReference type="AlphaFoldDB" id="A0A7K0CF00"/>